<dbReference type="Gene3D" id="3.40.50.1980">
    <property type="entry name" value="Nitrogenase molybdenum iron protein domain"/>
    <property type="match status" value="2"/>
</dbReference>
<sequence length="287" mass="30443">MKNTFNPLSKASLVLATLALTSVSISVNAQERIISAGANITELFFALEAQDQLVAVDVTSKSYVAGTAITQVGYHRQLSAEGLMALNPTRLIGSDEMGPDTTLDLLAASEVEVMTMPAGNSIEALNQRIDIIAGIVDKPSQAEKIKQKVVQDIANLKNSPLSVKPKVMFLMINEDRPATAAGSNTPIDKIISLSGAVNPAAKEMESYKPLSYEAIINMQPDYILVSDRAWHKFGGADQILQKLPLLAATPAGTNGGIVSVPSRALVGGFGLQSLELAKTLNTQFASH</sequence>
<reference evidence="3 4" key="1">
    <citation type="submission" date="2017-10" db="EMBL/GenBank/DDBJ databases">
        <authorList>
            <person name="Banno H."/>
            <person name="Chua N.-H."/>
        </authorList>
    </citation>
    <scope>NUCLEOTIDE SEQUENCE [LARGE SCALE GENOMIC DNA]</scope>
    <source>
        <strain evidence="3">Vibrio tapetis CECT4600</strain>
    </source>
</reference>
<dbReference type="Proteomes" id="UP000235828">
    <property type="component" value="Chromosome B"/>
</dbReference>
<accession>A0A2N8ZNB4</accession>
<dbReference type="PROSITE" id="PS50983">
    <property type="entry name" value="FE_B12_PBP"/>
    <property type="match status" value="1"/>
</dbReference>
<dbReference type="KEGG" id="vta:B1794"/>
<evidence type="ECO:0000256" key="1">
    <source>
        <dbReference type="SAM" id="SignalP"/>
    </source>
</evidence>
<dbReference type="AlphaFoldDB" id="A0A2N8ZNB4"/>
<proteinExistence type="predicted"/>
<dbReference type="OrthoDB" id="9797736at2"/>
<gene>
    <name evidence="3" type="ORF">VTAP4600_B1794</name>
</gene>
<dbReference type="InterPro" id="IPR002491">
    <property type="entry name" value="ABC_transptr_periplasmic_BD"/>
</dbReference>
<dbReference type="SUPFAM" id="SSF53807">
    <property type="entry name" value="Helical backbone' metal receptor"/>
    <property type="match status" value="1"/>
</dbReference>
<dbReference type="Pfam" id="PF01497">
    <property type="entry name" value="Peripla_BP_2"/>
    <property type="match status" value="1"/>
</dbReference>
<organism evidence="3 4">
    <name type="scientific">Vibrio tapetis subsp. tapetis</name>
    <dbReference type="NCBI Taxonomy" id="1671868"/>
    <lineage>
        <taxon>Bacteria</taxon>
        <taxon>Pseudomonadati</taxon>
        <taxon>Pseudomonadota</taxon>
        <taxon>Gammaproteobacteria</taxon>
        <taxon>Vibrionales</taxon>
        <taxon>Vibrionaceae</taxon>
        <taxon>Vibrio</taxon>
    </lineage>
</organism>
<dbReference type="InterPro" id="IPR050902">
    <property type="entry name" value="ABC_Transporter_SBP"/>
</dbReference>
<dbReference type="PANTHER" id="PTHR30535">
    <property type="entry name" value="VITAMIN B12-BINDING PROTEIN"/>
    <property type="match status" value="1"/>
</dbReference>
<dbReference type="RefSeq" id="WP_102525407.1">
    <property type="nucleotide sequence ID" value="NZ_LT960612.1"/>
</dbReference>
<evidence type="ECO:0000259" key="2">
    <source>
        <dbReference type="PROSITE" id="PS50983"/>
    </source>
</evidence>
<evidence type="ECO:0000313" key="4">
    <source>
        <dbReference type="Proteomes" id="UP000235828"/>
    </source>
</evidence>
<dbReference type="EMBL" id="LT960612">
    <property type="protein sequence ID" value="SON53405.1"/>
    <property type="molecule type" value="Genomic_DNA"/>
</dbReference>
<feature type="signal peptide" evidence="1">
    <location>
        <begin position="1"/>
        <end position="29"/>
    </location>
</feature>
<name>A0A2N8ZNB4_9VIBR</name>
<protein>
    <submittedName>
        <fullName evidence="3">Putative hemin ABC transporter substrate-binding protein</fullName>
    </submittedName>
</protein>
<dbReference type="PANTHER" id="PTHR30535:SF4">
    <property type="entry name" value="HEMIN-BINDING PERIPLASMIC PROTEIN HMUT"/>
    <property type="match status" value="1"/>
</dbReference>
<keyword evidence="4" id="KW-1185">Reference proteome</keyword>
<keyword evidence="1" id="KW-0732">Signal</keyword>
<feature type="chain" id="PRO_5014601716" evidence="1">
    <location>
        <begin position="30"/>
        <end position="287"/>
    </location>
</feature>
<evidence type="ECO:0000313" key="3">
    <source>
        <dbReference type="EMBL" id="SON53405.1"/>
    </source>
</evidence>
<feature type="domain" description="Fe/B12 periplasmic-binding" evidence="2">
    <location>
        <begin position="32"/>
        <end position="287"/>
    </location>
</feature>